<protein>
    <recommendedName>
        <fullName evidence="3">Tc1-like transposase DDE domain-containing protein</fullName>
    </recommendedName>
</protein>
<dbReference type="InterPro" id="IPR036397">
    <property type="entry name" value="RNaseH_sf"/>
</dbReference>
<dbReference type="AlphaFoldDB" id="A0AA38ITI0"/>
<reference evidence="1" key="1">
    <citation type="journal article" date="2023" name="G3 (Bethesda)">
        <title>Whole genome assemblies of Zophobas morio and Tenebrio molitor.</title>
        <authorList>
            <person name="Kaur S."/>
            <person name="Stinson S.A."/>
            <person name="diCenzo G.C."/>
        </authorList>
    </citation>
    <scope>NUCLEOTIDE SEQUENCE</scope>
    <source>
        <strain evidence="1">QUZm001</strain>
    </source>
</reference>
<dbReference type="Proteomes" id="UP001168821">
    <property type="component" value="Unassembled WGS sequence"/>
</dbReference>
<name>A0AA38ITI0_9CUCU</name>
<keyword evidence="2" id="KW-1185">Reference proteome</keyword>
<sequence length="121" mass="14608">MTAYLNKNRIDYQPKAMKDQIWETLANRQPQNRYHFDLYAQHHGHWGLRLAPHYCHFNAIEMAWLEVKRNYDKIIPRTSSSPNDISATWQNVIDQVRAVHWNNYVKHTNKIINCAWENKKF</sequence>
<proteinExistence type="predicted"/>
<comment type="caution">
    <text evidence="1">The sequence shown here is derived from an EMBL/GenBank/DDBJ whole genome shotgun (WGS) entry which is preliminary data.</text>
</comment>
<evidence type="ECO:0008006" key="3">
    <source>
        <dbReference type="Google" id="ProtNLM"/>
    </source>
</evidence>
<dbReference type="PANTHER" id="PTHR33939">
    <property type="entry name" value="PROTEIN CBG22215"/>
    <property type="match status" value="1"/>
</dbReference>
<gene>
    <name evidence="1" type="ORF">Zmor_005764</name>
</gene>
<accession>A0AA38ITI0</accession>
<dbReference type="EMBL" id="JALNTZ010000002">
    <property type="protein sequence ID" value="KAJ3661366.1"/>
    <property type="molecule type" value="Genomic_DNA"/>
</dbReference>
<organism evidence="1 2">
    <name type="scientific">Zophobas morio</name>
    <dbReference type="NCBI Taxonomy" id="2755281"/>
    <lineage>
        <taxon>Eukaryota</taxon>
        <taxon>Metazoa</taxon>
        <taxon>Ecdysozoa</taxon>
        <taxon>Arthropoda</taxon>
        <taxon>Hexapoda</taxon>
        <taxon>Insecta</taxon>
        <taxon>Pterygota</taxon>
        <taxon>Neoptera</taxon>
        <taxon>Endopterygota</taxon>
        <taxon>Coleoptera</taxon>
        <taxon>Polyphaga</taxon>
        <taxon>Cucujiformia</taxon>
        <taxon>Tenebrionidae</taxon>
        <taxon>Zophobas</taxon>
    </lineage>
</organism>
<evidence type="ECO:0000313" key="1">
    <source>
        <dbReference type="EMBL" id="KAJ3661366.1"/>
    </source>
</evidence>
<dbReference type="GO" id="GO:0003676">
    <property type="term" value="F:nucleic acid binding"/>
    <property type="evidence" value="ECO:0007669"/>
    <property type="project" value="InterPro"/>
</dbReference>
<dbReference type="Gene3D" id="3.30.420.10">
    <property type="entry name" value="Ribonuclease H-like superfamily/Ribonuclease H"/>
    <property type="match status" value="1"/>
</dbReference>
<evidence type="ECO:0000313" key="2">
    <source>
        <dbReference type="Proteomes" id="UP001168821"/>
    </source>
</evidence>
<dbReference type="PANTHER" id="PTHR33939:SF1">
    <property type="entry name" value="DUF4371 DOMAIN-CONTAINING PROTEIN"/>
    <property type="match status" value="1"/>
</dbReference>